<proteinExistence type="predicted"/>
<evidence type="ECO:0000256" key="1">
    <source>
        <dbReference type="SAM" id="MobiDB-lite"/>
    </source>
</evidence>
<dbReference type="Pfam" id="PF01650">
    <property type="entry name" value="Peptidase_C13"/>
    <property type="match status" value="1"/>
</dbReference>
<gene>
    <name evidence="3" type="ORF">BDD18_2622</name>
</gene>
<dbReference type="Proteomes" id="UP000316993">
    <property type="component" value="Unassembled WGS sequence"/>
</dbReference>
<feature type="region of interest" description="Disordered" evidence="1">
    <location>
        <begin position="32"/>
        <end position="51"/>
    </location>
</feature>
<accession>A0A543L9K2</accession>
<dbReference type="InterPro" id="IPR001096">
    <property type="entry name" value="Peptidase_C13"/>
</dbReference>
<comment type="caution">
    <text evidence="3">The sequence shown here is derived from an EMBL/GenBank/DDBJ whole genome shotgun (WGS) entry which is preliminary data.</text>
</comment>
<feature type="signal peptide" evidence="2">
    <location>
        <begin position="1"/>
        <end position="31"/>
    </location>
</feature>
<evidence type="ECO:0000313" key="4">
    <source>
        <dbReference type="Proteomes" id="UP000316993"/>
    </source>
</evidence>
<sequence length="282" mass="29957">MFSTATASSRRGLLSAGALWAALLAAGCATAPEPAPEPVAPPPPAPVAEAPAPAPPPRLIFAGFALHSQAKAFRNDVLAAEKLARQMDPNALILKLANPARDQPSDWPQATLENFELVMTKMAEVARPQDRVMLLISTHSNPGTLNINVAGKNAAPITARGLSDALAPLAKTPTLVVLSACYSGAFLEPLRAPNRVVLTATDVHKASFKCQYPGEYTFFADALFNQAGAEQLSITDWMGAAQKSIQAQEKRKRLASSAPKMFVGDEAKAWASQPLKSWLQAR</sequence>
<dbReference type="GO" id="GO:0008233">
    <property type="term" value="F:peptidase activity"/>
    <property type="evidence" value="ECO:0007669"/>
    <property type="project" value="InterPro"/>
</dbReference>
<reference evidence="3 4" key="1">
    <citation type="submission" date="2019-06" db="EMBL/GenBank/DDBJ databases">
        <title>Genomic Encyclopedia of Archaeal and Bacterial Type Strains, Phase II (KMG-II): from individual species to whole genera.</title>
        <authorList>
            <person name="Goeker M."/>
        </authorList>
    </citation>
    <scope>NUCLEOTIDE SEQUENCE [LARGE SCALE GENOMIC DNA]</scope>
    <source>
        <strain evidence="3 4">DSM 7270</strain>
    </source>
</reference>
<dbReference type="Gene3D" id="3.40.50.1460">
    <property type="match status" value="1"/>
</dbReference>
<feature type="compositionally biased region" description="Pro residues" evidence="1">
    <location>
        <begin position="33"/>
        <end position="51"/>
    </location>
</feature>
<organism evidence="3 4">
    <name type="scientific">Acidovorax temperans</name>
    <dbReference type="NCBI Taxonomy" id="80878"/>
    <lineage>
        <taxon>Bacteria</taxon>
        <taxon>Pseudomonadati</taxon>
        <taxon>Pseudomonadota</taxon>
        <taxon>Betaproteobacteria</taxon>
        <taxon>Burkholderiales</taxon>
        <taxon>Comamonadaceae</taxon>
        <taxon>Acidovorax</taxon>
    </lineage>
</organism>
<name>A0A543L9K2_9BURK</name>
<feature type="chain" id="PRO_5021972343" evidence="2">
    <location>
        <begin position="32"/>
        <end position="282"/>
    </location>
</feature>
<dbReference type="GO" id="GO:0006508">
    <property type="term" value="P:proteolysis"/>
    <property type="evidence" value="ECO:0007669"/>
    <property type="project" value="InterPro"/>
</dbReference>
<keyword evidence="2" id="KW-0732">Signal</keyword>
<protein>
    <submittedName>
        <fullName evidence="3">Peptidase C13-like protein</fullName>
    </submittedName>
</protein>
<dbReference type="PROSITE" id="PS51318">
    <property type="entry name" value="TAT"/>
    <property type="match status" value="1"/>
</dbReference>
<dbReference type="AlphaFoldDB" id="A0A543L9K2"/>
<dbReference type="EMBL" id="VFPV01000002">
    <property type="protein sequence ID" value="TQN03920.1"/>
    <property type="molecule type" value="Genomic_DNA"/>
</dbReference>
<evidence type="ECO:0000256" key="2">
    <source>
        <dbReference type="SAM" id="SignalP"/>
    </source>
</evidence>
<dbReference type="InterPro" id="IPR006311">
    <property type="entry name" value="TAT_signal"/>
</dbReference>
<evidence type="ECO:0000313" key="3">
    <source>
        <dbReference type="EMBL" id="TQN03920.1"/>
    </source>
</evidence>